<sequence length="216" mass="24724">MSVSKYQLYENIHKHLKPPSDSGVTCLTTENYDYYHYCCDGINDVGFGCGYRTVQSICSMLKKKLNSDKSVPSILDIQKILVRIGDKDERFLNSRSWIGTLEGSYIIDELFNIPCYIIHISHDKKISSKSSDIMKYFKEQGGLIFMGGDSDATAKMITGIHKAQDDKLFLQVVDPHFSQIPKNPQEIVNKGYVKWYAESDDFLENSFYNLCMPKLK</sequence>
<evidence type="ECO:0000259" key="3">
    <source>
        <dbReference type="Pfam" id="PF07910"/>
    </source>
</evidence>
<comment type="similarity">
    <text evidence="1">Belongs to the peptidase C78 family.</text>
</comment>
<proteinExistence type="inferred from homology"/>
<evidence type="ECO:0000256" key="2">
    <source>
        <dbReference type="ARBA" id="ARBA00022801"/>
    </source>
</evidence>
<gene>
    <name evidence="4" type="ORF">CHIRRI_LOCUS7435</name>
</gene>
<dbReference type="EMBL" id="OU895878">
    <property type="protein sequence ID" value="CAG9804552.1"/>
    <property type="molecule type" value="Genomic_DNA"/>
</dbReference>
<dbReference type="InterPro" id="IPR012462">
    <property type="entry name" value="UFSP1/2_DUB_cat"/>
</dbReference>
<dbReference type="AlphaFoldDB" id="A0A9N9WTF5"/>
<dbReference type="OrthoDB" id="417506at2759"/>
<dbReference type="PANTHER" id="PTHR48153:SF3">
    <property type="entry name" value="INACTIVE UFM1-SPECIFIC PROTEASE 1"/>
    <property type="match status" value="1"/>
</dbReference>
<dbReference type="Proteomes" id="UP001153620">
    <property type="component" value="Chromosome 2"/>
</dbReference>
<reference evidence="4" key="2">
    <citation type="submission" date="2022-10" db="EMBL/GenBank/DDBJ databases">
        <authorList>
            <consortium name="ENA_rothamsted_submissions"/>
            <consortium name="culmorum"/>
            <person name="King R."/>
        </authorList>
    </citation>
    <scope>NUCLEOTIDE SEQUENCE</scope>
</reference>
<organism evidence="4 5">
    <name type="scientific">Chironomus riparius</name>
    <dbReference type="NCBI Taxonomy" id="315576"/>
    <lineage>
        <taxon>Eukaryota</taxon>
        <taxon>Metazoa</taxon>
        <taxon>Ecdysozoa</taxon>
        <taxon>Arthropoda</taxon>
        <taxon>Hexapoda</taxon>
        <taxon>Insecta</taxon>
        <taxon>Pterygota</taxon>
        <taxon>Neoptera</taxon>
        <taxon>Endopterygota</taxon>
        <taxon>Diptera</taxon>
        <taxon>Nematocera</taxon>
        <taxon>Chironomoidea</taxon>
        <taxon>Chironomidae</taxon>
        <taxon>Chironominae</taxon>
        <taxon>Chironomus</taxon>
    </lineage>
</organism>
<dbReference type="Gene3D" id="3.90.70.130">
    <property type="match status" value="1"/>
</dbReference>
<dbReference type="PANTHER" id="PTHR48153">
    <property type="entry name" value="UFM1-SPECIFIC PROTEASE 2"/>
    <property type="match status" value="1"/>
</dbReference>
<accession>A0A9N9WTF5</accession>
<dbReference type="GO" id="GO:0071567">
    <property type="term" value="F:deUFMylase activity"/>
    <property type="evidence" value="ECO:0007669"/>
    <property type="project" value="TreeGrafter"/>
</dbReference>
<keyword evidence="5" id="KW-1185">Reference proteome</keyword>
<protein>
    <recommendedName>
        <fullName evidence="3">UFSP1/2/DUB catalytic domain-containing protein</fullName>
    </recommendedName>
</protein>
<dbReference type="Pfam" id="PF07910">
    <property type="entry name" value="Peptidase_C78"/>
    <property type="match status" value="1"/>
</dbReference>
<feature type="domain" description="UFSP1/2/DUB catalytic" evidence="3">
    <location>
        <begin position="27"/>
        <end position="211"/>
    </location>
</feature>
<keyword evidence="2" id="KW-0378">Hydrolase</keyword>
<name>A0A9N9WTF5_9DIPT</name>
<evidence type="ECO:0000313" key="5">
    <source>
        <dbReference type="Proteomes" id="UP001153620"/>
    </source>
</evidence>
<evidence type="ECO:0000256" key="1">
    <source>
        <dbReference type="ARBA" id="ARBA00008552"/>
    </source>
</evidence>
<evidence type="ECO:0000313" key="4">
    <source>
        <dbReference type="EMBL" id="CAG9804552.1"/>
    </source>
</evidence>
<reference evidence="4" key="1">
    <citation type="submission" date="2022-01" db="EMBL/GenBank/DDBJ databases">
        <authorList>
            <person name="King R."/>
        </authorList>
    </citation>
    <scope>NUCLEOTIDE SEQUENCE</scope>
</reference>